<dbReference type="InterPro" id="IPR013083">
    <property type="entry name" value="Znf_RING/FYVE/PHD"/>
</dbReference>
<dbReference type="STRING" id="139420.A0A371D3A2"/>
<keyword evidence="8" id="KW-1185">Reference proteome</keyword>
<dbReference type="OrthoDB" id="6105938at2759"/>
<feature type="compositionally biased region" description="Polar residues" evidence="5">
    <location>
        <begin position="212"/>
        <end position="242"/>
    </location>
</feature>
<evidence type="ECO:0000256" key="3">
    <source>
        <dbReference type="ARBA" id="ARBA00022833"/>
    </source>
</evidence>
<dbReference type="SMART" id="SM00355">
    <property type="entry name" value="ZnF_C2H2"/>
    <property type="match status" value="3"/>
</dbReference>
<dbReference type="PROSITE" id="PS00028">
    <property type="entry name" value="ZINC_FINGER_C2H2_1"/>
    <property type="match status" value="1"/>
</dbReference>
<evidence type="ECO:0000256" key="5">
    <source>
        <dbReference type="SAM" id="MobiDB-lite"/>
    </source>
</evidence>
<dbReference type="EMBL" id="KZ857422">
    <property type="protein sequence ID" value="RDX47018.1"/>
    <property type="molecule type" value="Genomic_DNA"/>
</dbReference>
<sequence length="391" mass="42521">MPKIRSKLVRCNQCKLVCENVGALQKHANTTGHAHKPMYFCTVCLVTLNRVRDKKNHIRTTGHYPSTPADLASATLASPPSVSSFESISLQRIGHSESQPRLSGVSAAEPEVNREETRCVECDIRFPSTEALKAHYRQSIMHPTCYRCDLGFPSTAPFVEHRARCPPVGPSMGTRIKAKVAVARDVEPVPDSSVDKERPTRAAPNEDCATLGDSSGMRTLPSADSWSEQSSVTPTKPATSVTPRLPSPTPSAAVSSHTHSSSETIAWQPLLDERRDRVSGEPARPNACSPPRSSTAAESNESAPNATESRCSVVPPTLPPDPTAHRSDGSPRKHPVLSYHCRACLRDPCIEPVATICGHLFCHRCILEEMMSRMGCPVCGKTFLVKLHVEL</sequence>
<feature type="region of interest" description="Disordered" evidence="5">
    <location>
        <begin position="183"/>
        <end position="333"/>
    </location>
</feature>
<dbReference type="AlphaFoldDB" id="A0A371D3A2"/>
<evidence type="ECO:0000313" key="7">
    <source>
        <dbReference type="EMBL" id="RDX47018.1"/>
    </source>
</evidence>
<evidence type="ECO:0000256" key="4">
    <source>
        <dbReference type="PROSITE-ProRule" id="PRU00175"/>
    </source>
</evidence>
<dbReference type="SUPFAM" id="SSF57850">
    <property type="entry name" value="RING/U-box"/>
    <property type="match status" value="1"/>
</dbReference>
<evidence type="ECO:0000313" key="8">
    <source>
        <dbReference type="Proteomes" id="UP000256964"/>
    </source>
</evidence>
<dbReference type="Proteomes" id="UP000256964">
    <property type="component" value="Unassembled WGS sequence"/>
</dbReference>
<evidence type="ECO:0000256" key="2">
    <source>
        <dbReference type="ARBA" id="ARBA00022771"/>
    </source>
</evidence>
<reference evidence="7 8" key="1">
    <citation type="journal article" date="2018" name="Biotechnol. Biofuels">
        <title>Integrative visual omics of the white-rot fungus Polyporus brumalis exposes the biotechnological potential of its oxidative enzymes for delignifying raw plant biomass.</title>
        <authorList>
            <person name="Miyauchi S."/>
            <person name="Rancon A."/>
            <person name="Drula E."/>
            <person name="Hage H."/>
            <person name="Chaduli D."/>
            <person name="Favel A."/>
            <person name="Grisel S."/>
            <person name="Henrissat B."/>
            <person name="Herpoel-Gimbert I."/>
            <person name="Ruiz-Duenas F.J."/>
            <person name="Chevret D."/>
            <person name="Hainaut M."/>
            <person name="Lin J."/>
            <person name="Wang M."/>
            <person name="Pangilinan J."/>
            <person name="Lipzen A."/>
            <person name="Lesage-Meessen L."/>
            <person name="Navarro D."/>
            <person name="Riley R."/>
            <person name="Grigoriev I.V."/>
            <person name="Zhou S."/>
            <person name="Raouche S."/>
            <person name="Rosso M.N."/>
        </authorList>
    </citation>
    <scope>NUCLEOTIDE SEQUENCE [LARGE SCALE GENOMIC DNA]</scope>
    <source>
        <strain evidence="7 8">BRFM 1820</strain>
    </source>
</reference>
<feature type="compositionally biased region" description="Polar residues" evidence="5">
    <location>
        <begin position="291"/>
        <end position="310"/>
    </location>
</feature>
<proteinExistence type="predicted"/>
<dbReference type="GO" id="GO:0008270">
    <property type="term" value="F:zinc ion binding"/>
    <property type="evidence" value="ECO:0007669"/>
    <property type="project" value="UniProtKB-KW"/>
</dbReference>
<keyword evidence="2 4" id="KW-0863">Zinc-finger</keyword>
<evidence type="ECO:0000256" key="1">
    <source>
        <dbReference type="ARBA" id="ARBA00022723"/>
    </source>
</evidence>
<organism evidence="7 8">
    <name type="scientific">Lentinus brumalis</name>
    <dbReference type="NCBI Taxonomy" id="2498619"/>
    <lineage>
        <taxon>Eukaryota</taxon>
        <taxon>Fungi</taxon>
        <taxon>Dikarya</taxon>
        <taxon>Basidiomycota</taxon>
        <taxon>Agaricomycotina</taxon>
        <taxon>Agaricomycetes</taxon>
        <taxon>Polyporales</taxon>
        <taxon>Polyporaceae</taxon>
        <taxon>Lentinus</taxon>
    </lineage>
</organism>
<feature type="domain" description="RING-type" evidence="6">
    <location>
        <begin position="341"/>
        <end position="379"/>
    </location>
</feature>
<dbReference type="Gene3D" id="3.30.40.10">
    <property type="entry name" value="Zinc/RING finger domain, C3HC4 (zinc finger)"/>
    <property type="match status" value="1"/>
</dbReference>
<feature type="compositionally biased region" description="Low complexity" evidence="5">
    <location>
        <begin position="251"/>
        <end position="262"/>
    </location>
</feature>
<gene>
    <name evidence="7" type="ORF">OH76DRAFT_802410</name>
</gene>
<dbReference type="InterPro" id="IPR013087">
    <property type="entry name" value="Znf_C2H2_type"/>
</dbReference>
<feature type="compositionally biased region" description="Basic and acidic residues" evidence="5">
    <location>
        <begin position="183"/>
        <end position="200"/>
    </location>
</feature>
<dbReference type="InterPro" id="IPR001841">
    <property type="entry name" value="Znf_RING"/>
</dbReference>
<evidence type="ECO:0000259" key="6">
    <source>
        <dbReference type="PROSITE" id="PS50089"/>
    </source>
</evidence>
<protein>
    <recommendedName>
        <fullName evidence="6">RING-type domain-containing protein</fullName>
    </recommendedName>
</protein>
<dbReference type="PROSITE" id="PS50089">
    <property type="entry name" value="ZF_RING_2"/>
    <property type="match status" value="1"/>
</dbReference>
<keyword evidence="1" id="KW-0479">Metal-binding</keyword>
<name>A0A371D3A2_9APHY</name>
<keyword evidence="3" id="KW-0862">Zinc</keyword>
<dbReference type="InterPro" id="IPR017907">
    <property type="entry name" value="Znf_RING_CS"/>
</dbReference>
<dbReference type="PROSITE" id="PS00518">
    <property type="entry name" value="ZF_RING_1"/>
    <property type="match status" value="1"/>
</dbReference>
<accession>A0A371D3A2</accession>